<evidence type="ECO:0000256" key="3">
    <source>
        <dbReference type="SAM" id="MobiDB-lite"/>
    </source>
</evidence>
<accession>A0A914Q7G0</accession>
<proteinExistence type="predicted"/>
<feature type="compositionally biased region" description="Pro residues" evidence="3">
    <location>
        <begin position="149"/>
        <end position="158"/>
    </location>
</feature>
<organism evidence="5 6">
    <name type="scientific">Panagrolaimus davidi</name>
    <dbReference type="NCBI Taxonomy" id="227884"/>
    <lineage>
        <taxon>Eukaryota</taxon>
        <taxon>Metazoa</taxon>
        <taxon>Ecdysozoa</taxon>
        <taxon>Nematoda</taxon>
        <taxon>Chromadorea</taxon>
        <taxon>Rhabditida</taxon>
        <taxon>Tylenchina</taxon>
        <taxon>Panagrolaimomorpha</taxon>
        <taxon>Panagrolaimoidea</taxon>
        <taxon>Panagrolaimidae</taxon>
        <taxon>Panagrolaimus</taxon>
    </lineage>
</organism>
<sequence length="372" mass="38330">MDSRKLKDGPLKRYKSGLLGSKWKDCYAVLYSDSTLSWFDERGDSRPVASVLLKDVVPYICVGILTDRMPIRRPQLPSGASVHHLVAIGMDPRAEKVHWLLFGSDNDLESWFQEIVKTLPKPANPPPNAVPSGPPPPGFNPSAPSNDFKPPPVYPPAPGVAAAGNPYGGGPPPYSQQGGNYPTPQIASYGSGGGYPPPQGGSGYQPGGYPQSGPTTVIIDRGGYGNGGGRSSSGFGGGSGLGLGTGLLGGALLGYGLGSFFQPHYHSGFGGFGGGYGGGYGGMGGGYVSDNDTTINNYYNTTNNDTTTNTYTNDNVTSPEQNDTGFGSGFDNMNDYNDYDGAGGDFGSGGDDFGGMGDVGGGDFGGADFGDF</sequence>
<dbReference type="FunFam" id="2.30.29.30:FF:000624">
    <property type="entry name" value="Protein CBG23324"/>
    <property type="match status" value="1"/>
</dbReference>
<evidence type="ECO:0000313" key="5">
    <source>
        <dbReference type="Proteomes" id="UP000887578"/>
    </source>
</evidence>
<feature type="compositionally biased region" description="Gly residues" evidence="3">
    <location>
        <begin position="222"/>
        <end position="231"/>
    </location>
</feature>
<reference evidence="6" key="1">
    <citation type="submission" date="2022-11" db="UniProtKB">
        <authorList>
            <consortium name="WormBaseParasite"/>
        </authorList>
    </citation>
    <scope>IDENTIFICATION</scope>
</reference>
<dbReference type="GO" id="GO:0016020">
    <property type="term" value="C:membrane"/>
    <property type="evidence" value="ECO:0007669"/>
    <property type="project" value="UniProtKB-SubCell"/>
</dbReference>
<feature type="compositionally biased region" description="Pro residues" evidence="3">
    <location>
        <begin position="122"/>
        <end position="139"/>
    </location>
</feature>
<dbReference type="PANTHER" id="PTHR14309:SF12">
    <property type="entry name" value="PH DOMAIN-CONTAINING PROTEIN"/>
    <property type="match status" value="1"/>
</dbReference>
<keyword evidence="2" id="KW-0472">Membrane</keyword>
<protein>
    <submittedName>
        <fullName evidence="6">PH domain-containing protein</fullName>
    </submittedName>
</protein>
<dbReference type="InterPro" id="IPR001849">
    <property type="entry name" value="PH_domain"/>
</dbReference>
<name>A0A914Q7G0_9BILA</name>
<dbReference type="Proteomes" id="UP000887578">
    <property type="component" value="Unplaced"/>
</dbReference>
<dbReference type="PANTHER" id="PTHR14309">
    <property type="entry name" value="EXPRESSED PROTEIN"/>
    <property type="match status" value="1"/>
</dbReference>
<dbReference type="SUPFAM" id="SSF50729">
    <property type="entry name" value="PH domain-like"/>
    <property type="match status" value="1"/>
</dbReference>
<dbReference type="Gene3D" id="2.30.29.30">
    <property type="entry name" value="Pleckstrin-homology domain (PH domain)/Phosphotyrosine-binding domain (PTB)"/>
    <property type="match status" value="1"/>
</dbReference>
<dbReference type="WBParaSite" id="PDA_v2.g26985.t1">
    <property type="protein sequence ID" value="PDA_v2.g26985.t1"/>
    <property type="gene ID" value="PDA_v2.g26985"/>
</dbReference>
<evidence type="ECO:0000313" key="6">
    <source>
        <dbReference type="WBParaSite" id="PDA_v2.g26985.t1"/>
    </source>
</evidence>
<comment type="subcellular location">
    <subcellularLocation>
        <location evidence="1">Membrane</location>
    </subcellularLocation>
</comment>
<evidence type="ECO:0000256" key="2">
    <source>
        <dbReference type="ARBA" id="ARBA00023136"/>
    </source>
</evidence>
<dbReference type="AlphaFoldDB" id="A0A914Q7G0"/>
<feature type="compositionally biased region" description="Gly residues" evidence="3">
    <location>
        <begin position="190"/>
        <end position="206"/>
    </location>
</feature>
<feature type="region of interest" description="Disordered" evidence="3">
    <location>
        <begin position="119"/>
        <end position="231"/>
    </location>
</feature>
<dbReference type="InterPro" id="IPR011993">
    <property type="entry name" value="PH-like_dom_sf"/>
</dbReference>
<evidence type="ECO:0000259" key="4">
    <source>
        <dbReference type="PROSITE" id="PS50003"/>
    </source>
</evidence>
<dbReference type="Pfam" id="PF00169">
    <property type="entry name" value="PH"/>
    <property type="match status" value="1"/>
</dbReference>
<evidence type="ECO:0000256" key="1">
    <source>
        <dbReference type="ARBA" id="ARBA00004370"/>
    </source>
</evidence>
<feature type="domain" description="PH" evidence="4">
    <location>
        <begin position="4"/>
        <end position="120"/>
    </location>
</feature>
<keyword evidence="5" id="KW-1185">Reference proteome</keyword>
<dbReference type="PROSITE" id="PS50003">
    <property type="entry name" value="PH_DOMAIN"/>
    <property type="match status" value="1"/>
</dbReference>
<dbReference type="SMART" id="SM00233">
    <property type="entry name" value="PH"/>
    <property type="match status" value="1"/>
</dbReference>
<dbReference type="GO" id="GO:0045595">
    <property type="term" value="P:regulation of cell differentiation"/>
    <property type="evidence" value="ECO:0007669"/>
    <property type="project" value="TreeGrafter"/>
</dbReference>
<dbReference type="InterPro" id="IPR039680">
    <property type="entry name" value="PLEKHB1/2"/>
</dbReference>